<accession>A0A1B9GP62</accession>
<keyword evidence="9" id="KW-1185">Reference proteome</keyword>
<dbReference type="SUPFAM" id="SSF57716">
    <property type="entry name" value="Glucocorticoid receptor-like (DNA-binding domain)"/>
    <property type="match status" value="1"/>
</dbReference>
<keyword evidence="4" id="KW-0862">Zinc</keyword>
<sequence>MPAYRLEVAPTARSQCNGPKPCKGTKIGKGELRLGVWVEVMGNGSFKWKHWGCVSEKVISNIKGDFPDPADLDGYDELPENYQEKVSAAMEEGHVADEDVPDSARKPPTPEGEEGEPSSSPAKKKSAPKKTKGKAEPEAEVNGKDGEAEKKSKKPRARKAKKEESEPLTEESEESEPEVLPKKKRSAPKKAAKAESDDEEDVKPAKKAAGSKRGKKIKAESDDEEEEVKPPSKKARKPRSRKKAANDSN</sequence>
<feature type="compositionally biased region" description="Basic and acidic residues" evidence="6">
    <location>
        <begin position="133"/>
        <end position="150"/>
    </location>
</feature>
<evidence type="ECO:0000256" key="2">
    <source>
        <dbReference type="ARBA" id="ARBA00022723"/>
    </source>
</evidence>
<comment type="subcellular location">
    <subcellularLocation>
        <location evidence="1">Nucleus</location>
    </subcellularLocation>
</comment>
<keyword evidence="5" id="KW-0539">Nucleus</keyword>
<dbReference type="GO" id="GO:0003677">
    <property type="term" value="F:DNA binding"/>
    <property type="evidence" value="ECO:0007669"/>
    <property type="project" value="InterPro"/>
</dbReference>
<dbReference type="EMBL" id="KV700128">
    <property type="protein sequence ID" value="OCF32768.1"/>
    <property type="molecule type" value="Genomic_DNA"/>
</dbReference>
<feature type="compositionally biased region" description="Basic residues" evidence="6">
    <location>
        <begin position="182"/>
        <end position="191"/>
    </location>
</feature>
<dbReference type="SMART" id="SM01336">
    <property type="entry name" value="zf-PARP"/>
    <property type="match status" value="1"/>
</dbReference>
<feature type="compositionally biased region" description="Acidic residues" evidence="6">
    <location>
        <begin position="166"/>
        <end position="177"/>
    </location>
</feature>
<feature type="domain" description="PARP-type" evidence="7">
    <location>
        <begin position="4"/>
        <end position="94"/>
    </location>
</feature>
<feature type="compositionally biased region" description="Basic residues" evidence="6">
    <location>
        <begin position="122"/>
        <end position="132"/>
    </location>
</feature>
<feature type="compositionally biased region" description="Basic residues" evidence="6">
    <location>
        <begin position="205"/>
        <end position="216"/>
    </location>
</feature>
<evidence type="ECO:0000256" key="3">
    <source>
        <dbReference type="ARBA" id="ARBA00022771"/>
    </source>
</evidence>
<dbReference type="GO" id="GO:0008270">
    <property type="term" value="F:zinc ion binding"/>
    <property type="evidence" value="ECO:0007669"/>
    <property type="project" value="UniProtKB-KW"/>
</dbReference>
<name>A0A1B9GP62_9TREE</name>
<feature type="compositionally biased region" description="Basic and acidic residues" evidence="6">
    <location>
        <begin position="91"/>
        <end position="105"/>
    </location>
</feature>
<dbReference type="InterPro" id="IPR001510">
    <property type="entry name" value="Znf_PARP"/>
</dbReference>
<evidence type="ECO:0000313" key="8">
    <source>
        <dbReference type="EMBL" id="OCF32768.1"/>
    </source>
</evidence>
<organism evidence="8 9">
    <name type="scientific">Kwoniella heveanensis BCC8398</name>
    <dbReference type="NCBI Taxonomy" id="1296120"/>
    <lineage>
        <taxon>Eukaryota</taxon>
        <taxon>Fungi</taxon>
        <taxon>Dikarya</taxon>
        <taxon>Basidiomycota</taxon>
        <taxon>Agaricomycotina</taxon>
        <taxon>Tremellomycetes</taxon>
        <taxon>Tremellales</taxon>
        <taxon>Cryptococcaceae</taxon>
        <taxon>Kwoniella</taxon>
    </lineage>
</organism>
<dbReference type="InterPro" id="IPR036957">
    <property type="entry name" value="Znf_PARP_sf"/>
</dbReference>
<dbReference type="Pfam" id="PF00645">
    <property type="entry name" value="zf-PARP"/>
    <property type="match status" value="1"/>
</dbReference>
<feature type="compositionally biased region" description="Basic residues" evidence="6">
    <location>
        <begin position="151"/>
        <end position="160"/>
    </location>
</feature>
<keyword evidence="2" id="KW-0479">Metal-binding</keyword>
<dbReference type="Gene3D" id="3.30.1740.10">
    <property type="entry name" value="Zinc finger, PARP-type"/>
    <property type="match status" value="1"/>
</dbReference>
<feature type="compositionally biased region" description="Basic residues" evidence="6">
    <location>
        <begin position="231"/>
        <end position="243"/>
    </location>
</feature>
<dbReference type="GO" id="GO:0005634">
    <property type="term" value="C:nucleus"/>
    <property type="evidence" value="ECO:0007669"/>
    <property type="project" value="UniProtKB-SubCell"/>
</dbReference>
<dbReference type="PROSITE" id="PS50064">
    <property type="entry name" value="ZF_PARP_2"/>
    <property type="match status" value="1"/>
</dbReference>
<evidence type="ECO:0000256" key="5">
    <source>
        <dbReference type="ARBA" id="ARBA00023242"/>
    </source>
</evidence>
<evidence type="ECO:0000256" key="1">
    <source>
        <dbReference type="ARBA" id="ARBA00004123"/>
    </source>
</evidence>
<keyword evidence="3" id="KW-0863">Zinc-finger</keyword>
<proteinExistence type="predicted"/>
<evidence type="ECO:0000256" key="4">
    <source>
        <dbReference type="ARBA" id="ARBA00022833"/>
    </source>
</evidence>
<dbReference type="AlphaFoldDB" id="A0A1B9GP62"/>
<dbReference type="Proteomes" id="UP000092666">
    <property type="component" value="Unassembled WGS sequence"/>
</dbReference>
<dbReference type="STRING" id="1296120.A0A1B9GP62"/>
<dbReference type="OrthoDB" id="429950at2759"/>
<feature type="region of interest" description="Disordered" evidence="6">
    <location>
        <begin position="64"/>
        <end position="249"/>
    </location>
</feature>
<feature type="compositionally biased region" description="Acidic residues" evidence="6">
    <location>
        <begin position="68"/>
        <end position="79"/>
    </location>
</feature>
<gene>
    <name evidence="8" type="ORF">I316_05403</name>
</gene>
<evidence type="ECO:0000256" key="6">
    <source>
        <dbReference type="SAM" id="MobiDB-lite"/>
    </source>
</evidence>
<protein>
    <recommendedName>
        <fullName evidence="7">PARP-type domain-containing protein</fullName>
    </recommendedName>
</protein>
<evidence type="ECO:0000313" key="9">
    <source>
        <dbReference type="Proteomes" id="UP000092666"/>
    </source>
</evidence>
<reference evidence="8 9" key="1">
    <citation type="submission" date="2013-07" db="EMBL/GenBank/DDBJ databases">
        <title>The Genome Sequence of Cryptococcus heveanensis BCC8398.</title>
        <authorList>
            <consortium name="The Broad Institute Genome Sequencing Platform"/>
            <person name="Cuomo C."/>
            <person name="Litvintseva A."/>
            <person name="Chen Y."/>
            <person name="Heitman J."/>
            <person name="Sun S."/>
            <person name="Springer D."/>
            <person name="Dromer F."/>
            <person name="Young S.K."/>
            <person name="Zeng Q."/>
            <person name="Gargeya S."/>
            <person name="Fitzgerald M."/>
            <person name="Abouelleil A."/>
            <person name="Alvarado L."/>
            <person name="Berlin A.M."/>
            <person name="Chapman S.B."/>
            <person name="Dewar J."/>
            <person name="Goldberg J."/>
            <person name="Griggs A."/>
            <person name="Gujja S."/>
            <person name="Hansen M."/>
            <person name="Howarth C."/>
            <person name="Imamovic A."/>
            <person name="Larimer J."/>
            <person name="McCowan C."/>
            <person name="Murphy C."/>
            <person name="Pearson M."/>
            <person name="Priest M."/>
            <person name="Roberts A."/>
            <person name="Saif S."/>
            <person name="Shea T."/>
            <person name="Sykes S."/>
            <person name="Wortman J."/>
            <person name="Nusbaum C."/>
            <person name="Birren B."/>
        </authorList>
    </citation>
    <scope>NUCLEOTIDE SEQUENCE [LARGE SCALE GENOMIC DNA]</scope>
    <source>
        <strain evidence="8 9">BCC8398</strain>
    </source>
</reference>
<reference evidence="9" key="2">
    <citation type="submission" date="2013-12" db="EMBL/GenBank/DDBJ databases">
        <title>Evolution of pathogenesis and genome organization in the Tremellales.</title>
        <authorList>
            <person name="Cuomo C."/>
            <person name="Litvintseva A."/>
            <person name="Heitman J."/>
            <person name="Chen Y."/>
            <person name="Sun S."/>
            <person name="Springer D."/>
            <person name="Dromer F."/>
            <person name="Young S."/>
            <person name="Zeng Q."/>
            <person name="Chapman S."/>
            <person name="Gujja S."/>
            <person name="Saif S."/>
            <person name="Birren B."/>
        </authorList>
    </citation>
    <scope>NUCLEOTIDE SEQUENCE [LARGE SCALE GENOMIC DNA]</scope>
    <source>
        <strain evidence="9">BCC8398</strain>
    </source>
</reference>
<evidence type="ECO:0000259" key="7">
    <source>
        <dbReference type="PROSITE" id="PS50064"/>
    </source>
</evidence>